<evidence type="ECO:0008006" key="4">
    <source>
        <dbReference type="Google" id="ProtNLM"/>
    </source>
</evidence>
<organism evidence="2 3">
    <name type="scientific">Setaria viridis</name>
    <name type="common">Green bristlegrass</name>
    <name type="synonym">Setaria italica subsp. viridis</name>
    <dbReference type="NCBI Taxonomy" id="4556"/>
    <lineage>
        <taxon>Eukaryota</taxon>
        <taxon>Viridiplantae</taxon>
        <taxon>Streptophyta</taxon>
        <taxon>Embryophyta</taxon>
        <taxon>Tracheophyta</taxon>
        <taxon>Spermatophyta</taxon>
        <taxon>Magnoliopsida</taxon>
        <taxon>Liliopsida</taxon>
        <taxon>Poales</taxon>
        <taxon>Poaceae</taxon>
        <taxon>PACMAD clade</taxon>
        <taxon>Panicoideae</taxon>
        <taxon>Panicodae</taxon>
        <taxon>Paniceae</taxon>
        <taxon>Cenchrinae</taxon>
        <taxon>Setaria</taxon>
    </lineage>
</organism>
<keyword evidence="3" id="KW-1185">Reference proteome</keyword>
<dbReference type="InterPro" id="IPR015791">
    <property type="entry name" value="Antimic/Inh_G_crystallin-like"/>
</dbReference>
<sequence length="120" mass="12250">MASRHAGATPAAAAVAIAVLAIVIAAATMTGVAASDGSGPRSYLTSWGGPGCTPGEQGHMASVGSCGCNHVRFHGGHEFNFRGEKATLYPKPGCAGTPYEVFEDTRACGDFGWHSIHIDC</sequence>
<evidence type="ECO:0000313" key="3">
    <source>
        <dbReference type="Proteomes" id="UP000298652"/>
    </source>
</evidence>
<feature type="chain" id="PRO_5020660016" description="Antimicrobial peptide 1" evidence="1">
    <location>
        <begin position="35"/>
        <end position="120"/>
    </location>
</feature>
<dbReference type="Proteomes" id="UP000298652">
    <property type="component" value="Chromosome 7"/>
</dbReference>
<dbReference type="SUPFAM" id="SSF49695">
    <property type="entry name" value="gamma-Crystallin-like"/>
    <property type="match status" value="1"/>
</dbReference>
<proteinExistence type="predicted"/>
<dbReference type="GO" id="GO:0006952">
    <property type="term" value="P:defense response"/>
    <property type="evidence" value="ECO:0007669"/>
    <property type="project" value="InterPro"/>
</dbReference>
<evidence type="ECO:0000256" key="1">
    <source>
        <dbReference type="SAM" id="SignalP"/>
    </source>
</evidence>
<name>A0A4U6TY44_SETVI</name>
<dbReference type="Pfam" id="PF09117">
    <property type="entry name" value="MiAMP1"/>
    <property type="match status" value="1"/>
</dbReference>
<dbReference type="Gene3D" id="2.60.20.30">
    <property type="match status" value="1"/>
</dbReference>
<dbReference type="InterPro" id="IPR015201">
    <property type="entry name" value="Antimicrobial_MiAMP1"/>
</dbReference>
<protein>
    <recommendedName>
        <fullName evidence="4">Antimicrobial peptide 1</fullName>
    </recommendedName>
</protein>
<dbReference type="Gramene" id="TKW06153">
    <property type="protein sequence ID" value="TKW06153"/>
    <property type="gene ID" value="SEVIR_7G223500v2"/>
</dbReference>
<feature type="signal peptide" evidence="1">
    <location>
        <begin position="1"/>
        <end position="34"/>
    </location>
</feature>
<dbReference type="OMA" id="WHSIHID"/>
<dbReference type="InterPro" id="IPR011024">
    <property type="entry name" value="G_crystallin-like"/>
</dbReference>
<dbReference type="EMBL" id="CM016558">
    <property type="protein sequence ID" value="TKW06153.1"/>
    <property type="molecule type" value="Genomic_DNA"/>
</dbReference>
<dbReference type="AlphaFoldDB" id="A0A4U6TY44"/>
<gene>
    <name evidence="2" type="ORF">SEVIR_7G223500v2</name>
</gene>
<evidence type="ECO:0000313" key="2">
    <source>
        <dbReference type="EMBL" id="TKW06153.1"/>
    </source>
</evidence>
<accession>A0A4U6TY44</accession>
<reference evidence="2" key="1">
    <citation type="submission" date="2019-03" db="EMBL/GenBank/DDBJ databases">
        <title>WGS assembly of Setaria viridis.</title>
        <authorList>
            <person name="Huang P."/>
            <person name="Jenkins J."/>
            <person name="Grimwood J."/>
            <person name="Barry K."/>
            <person name="Healey A."/>
            <person name="Mamidi S."/>
            <person name="Sreedasyam A."/>
            <person name="Shu S."/>
            <person name="Feldman M."/>
            <person name="Wu J."/>
            <person name="Yu Y."/>
            <person name="Chen C."/>
            <person name="Johnson J."/>
            <person name="Rokhsar D."/>
            <person name="Baxter I."/>
            <person name="Schmutz J."/>
            <person name="Brutnell T."/>
            <person name="Kellogg E."/>
        </authorList>
    </citation>
    <scope>NUCLEOTIDE SEQUENCE [LARGE SCALE GENOMIC DNA]</scope>
</reference>
<dbReference type="GO" id="GO:0045926">
    <property type="term" value="P:negative regulation of growth"/>
    <property type="evidence" value="ECO:0007669"/>
    <property type="project" value="InterPro"/>
</dbReference>
<keyword evidence="1" id="KW-0732">Signal</keyword>